<keyword evidence="1" id="KW-0812">Transmembrane</keyword>
<sequence length="85" mass="9191">MSVRDSRRLRYPLALVVLVVGIFALQGALDIVVQRTVESGLPAWLPTFGSVGQTVLTYTMLGSAYTYLLVPAAAFWLGVRYAGGE</sequence>
<dbReference type="Proteomes" id="UP001597111">
    <property type="component" value="Unassembled WGS sequence"/>
</dbReference>
<feature type="transmembrane region" description="Helical" evidence="1">
    <location>
        <begin position="55"/>
        <end position="79"/>
    </location>
</feature>
<keyword evidence="1" id="KW-1133">Transmembrane helix</keyword>
<feature type="transmembrane region" description="Helical" evidence="1">
    <location>
        <begin position="12"/>
        <end position="35"/>
    </location>
</feature>
<name>A0ABD6B611_9EURY</name>
<organism evidence="2 3">
    <name type="scientific">Halolamina salina</name>
    <dbReference type="NCBI Taxonomy" id="1220023"/>
    <lineage>
        <taxon>Archaea</taxon>
        <taxon>Methanobacteriati</taxon>
        <taxon>Methanobacteriota</taxon>
        <taxon>Stenosarchaea group</taxon>
        <taxon>Halobacteria</taxon>
        <taxon>Halobacteriales</taxon>
        <taxon>Haloferacaceae</taxon>
    </lineage>
</organism>
<gene>
    <name evidence="2" type="ORF">ACFR9S_06100</name>
</gene>
<evidence type="ECO:0000256" key="1">
    <source>
        <dbReference type="SAM" id="Phobius"/>
    </source>
</evidence>
<dbReference type="RefSeq" id="WP_379732512.1">
    <property type="nucleotide sequence ID" value="NZ_JBHSWZ010000330.1"/>
</dbReference>
<keyword evidence="1" id="KW-0472">Membrane</keyword>
<evidence type="ECO:0000313" key="2">
    <source>
        <dbReference type="EMBL" id="MFD1525877.1"/>
    </source>
</evidence>
<dbReference type="EMBL" id="JBHUDH010000050">
    <property type="protein sequence ID" value="MFD1525877.1"/>
    <property type="molecule type" value="Genomic_DNA"/>
</dbReference>
<reference evidence="2 3" key="1">
    <citation type="journal article" date="2019" name="Int. J. Syst. Evol. Microbiol.">
        <title>The Global Catalogue of Microorganisms (GCM) 10K type strain sequencing project: providing services to taxonomists for standard genome sequencing and annotation.</title>
        <authorList>
            <consortium name="The Broad Institute Genomics Platform"/>
            <consortium name="The Broad Institute Genome Sequencing Center for Infectious Disease"/>
            <person name="Wu L."/>
            <person name="Ma J."/>
        </authorList>
    </citation>
    <scope>NUCLEOTIDE SEQUENCE [LARGE SCALE GENOMIC DNA]</scope>
    <source>
        <strain evidence="2 3">CGMCC 1.12285</strain>
    </source>
</reference>
<comment type="caution">
    <text evidence="2">The sequence shown here is derived from an EMBL/GenBank/DDBJ whole genome shotgun (WGS) entry which is preliminary data.</text>
</comment>
<proteinExistence type="predicted"/>
<protein>
    <submittedName>
        <fullName evidence="2">Uncharacterized protein</fullName>
    </submittedName>
</protein>
<evidence type="ECO:0000313" key="3">
    <source>
        <dbReference type="Proteomes" id="UP001597111"/>
    </source>
</evidence>
<accession>A0ABD6B611</accession>
<dbReference type="AlphaFoldDB" id="A0ABD6B611"/>
<keyword evidence="3" id="KW-1185">Reference proteome</keyword>